<keyword evidence="3" id="KW-0597">Phosphoprotein</keyword>
<dbReference type="InterPro" id="IPR050482">
    <property type="entry name" value="Sensor_HK_TwoCompSys"/>
</dbReference>
<keyword evidence="6" id="KW-0418">Kinase</keyword>
<evidence type="ECO:0000256" key="7">
    <source>
        <dbReference type="ARBA" id="ARBA00022840"/>
    </source>
</evidence>
<name>A0A7X9RVJ0_9BACT</name>
<keyword evidence="12" id="KW-1185">Reference proteome</keyword>
<evidence type="ECO:0000256" key="8">
    <source>
        <dbReference type="ARBA" id="ARBA00023012"/>
    </source>
</evidence>
<dbReference type="AlphaFoldDB" id="A0A7X9RVJ0"/>
<comment type="catalytic activity">
    <reaction evidence="1">
        <text>ATP + protein L-histidine = ADP + protein N-phospho-L-histidine.</text>
        <dbReference type="EC" id="2.7.13.3"/>
    </reaction>
</comment>
<dbReference type="Pfam" id="PF07494">
    <property type="entry name" value="Reg_prop"/>
    <property type="match status" value="1"/>
</dbReference>
<accession>A0A7X9RVJ0</accession>
<evidence type="ECO:0000256" key="3">
    <source>
        <dbReference type="ARBA" id="ARBA00022553"/>
    </source>
</evidence>
<dbReference type="GO" id="GO:0046983">
    <property type="term" value="F:protein dimerization activity"/>
    <property type="evidence" value="ECO:0007669"/>
    <property type="project" value="InterPro"/>
</dbReference>
<feature type="transmembrane region" description="Helical" evidence="9">
    <location>
        <begin position="736"/>
        <end position="757"/>
    </location>
</feature>
<sequence>MTLFRPIFILLFVISTTPLWGQELFMHHWTKNDGLAHNYSFLMKEYKGKLWIGTDDGLSVFDGKSFKNYTIKDGLKSPFVIGFNENYSDSLYLFTWRGGIHVFDESADSIKTYPYLQQGKAERLHKGLRMEDEIYGWQWGGGYYFNEKTRESKSLFFYTSDSTLHLVFDRSSIKNPTTINFNTHSVPLGMARYQNKMLAFGLESKGIRILEDTTLKEPFFQESLGDKIISSFNKTRDGGALAGTRGKIYKLNPSGKIVAEYDLPNKCYVSTMYQLNNGVIVAAIHANPNVQKCLVIHPTKKTQFFLEKKLKSKASTAAVYVDPKDRIWLSTQGDGIYMVENLDMNYINIGDIESPHILSINQFDSSNIIFSSTGKSYLLNTKKDDISIYKNYPLKDIVYDVEDSLHVFSTYHKSFTSELDSIPIMWSKYAGKNKGGLWFLQEDSLKVFQKNELGKYELSKVFWRFPGGKIEIPNLSNAIVQNDKVWVTTKGALSLYEYSENYKLTLIKSWHSTFKDWEWINDFNINDPNGYLWIATTDGLYILDLSSLETATLKKIKSLDNVNCLTLKFDHLGQLWVGSENGLAVFQDGILIREFDESSGLLSDQVTCIFESEDHRLWIGTHRGMISMPNHSLVKNNDPPVVLWKQENYSAHSKQGAIQLPINISVLSEMASLRLQYKLSKNSDWIDFPYQNSLTISNQFPDTYKLYLRGKTTGSEWSVPHEATLDVNGYFWEYPFFKGGVIILILISVVYYANLLIKKEKGKATELKKILQQKTVAQEKLTRVRKEIAQDFHDEMGNKLASITVLSDLASMKIKGKDEEIEKILSRIETQSKQLYTGTRDFIWSIDAQNDELGVIYDYIKDFGEEFFDDLDIRYHTHKELSGHDRLILPQSWSLQLVFIFKEAMTNIAKYAQATHVYLSLNIKNRVATFSIKDNGVGISDDQMKKNGNGLKNMKARINKLGSATLNIESNVGKGTTIIVQFNIDFD</sequence>
<dbReference type="InterPro" id="IPR013783">
    <property type="entry name" value="Ig-like_fold"/>
</dbReference>
<dbReference type="GO" id="GO:0016020">
    <property type="term" value="C:membrane"/>
    <property type="evidence" value="ECO:0007669"/>
    <property type="project" value="InterPro"/>
</dbReference>
<dbReference type="InterPro" id="IPR011110">
    <property type="entry name" value="Reg_prop"/>
</dbReference>
<dbReference type="PANTHER" id="PTHR24421">
    <property type="entry name" value="NITRATE/NITRITE SENSOR PROTEIN NARX-RELATED"/>
    <property type="match status" value="1"/>
</dbReference>
<dbReference type="Gene3D" id="3.30.565.10">
    <property type="entry name" value="Histidine kinase-like ATPase, C-terminal domain"/>
    <property type="match status" value="1"/>
</dbReference>
<dbReference type="InterPro" id="IPR005467">
    <property type="entry name" value="His_kinase_dom"/>
</dbReference>
<dbReference type="CDD" id="cd16917">
    <property type="entry name" value="HATPase_UhpB-NarQ-NarX-like"/>
    <property type="match status" value="1"/>
</dbReference>
<evidence type="ECO:0000313" key="11">
    <source>
        <dbReference type="EMBL" id="NME69487.1"/>
    </source>
</evidence>
<dbReference type="PANTHER" id="PTHR24421:SF10">
    <property type="entry name" value="NITRATE_NITRITE SENSOR PROTEIN NARQ"/>
    <property type="match status" value="1"/>
</dbReference>
<evidence type="ECO:0000256" key="9">
    <source>
        <dbReference type="SAM" id="Phobius"/>
    </source>
</evidence>
<keyword evidence="9" id="KW-0812">Transmembrane</keyword>
<dbReference type="Proteomes" id="UP000576082">
    <property type="component" value="Unassembled WGS sequence"/>
</dbReference>
<dbReference type="EMBL" id="JABANE010000042">
    <property type="protein sequence ID" value="NME69487.1"/>
    <property type="molecule type" value="Genomic_DNA"/>
</dbReference>
<dbReference type="InterPro" id="IPR011712">
    <property type="entry name" value="Sig_transdc_His_kin_sub3_dim/P"/>
</dbReference>
<gene>
    <name evidence="11" type="ORF">HHU12_16035</name>
</gene>
<evidence type="ECO:0000256" key="1">
    <source>
        <dbReference type="ARBA" id="ARBA00000085"/>
    </source>
</evidence>
<dbReference type="SUPFAM" id="SSF55874">
    <property type="entry name" value="ATPase domain of HSP90 chaperone/DNA topoisomerase II/histidine kinase"/>
    <property type="match status" value="1"/>
</dbReference>
<dbReference type="SUPFAM" id="SSF63829">
    <property type="entry name" value="Calcium-dependent phosphotriesterase"/>
    <property type="match status" value="2"/>
</dbReference>
<dbReference type="Gene3D" id="2.130.10.10">
    <property type="entry name" value="YVTN repeat-like/Quinoprotein amine dehydrogenase"/>
    <property type="match status" value="2"/>
</dbReference>
<reference evidence="11 12" key="1">
    <citation type="submission" date="2020-04" db="EMBL/GenBank/DDBJ databases">
        <title>Flammeovirga sp. SR4, a novel species isolated from seawater.</title>
        <authorList>
            <person name="Wang X."/>
        </authorList>
    </citation>
    <scope>NUCLEOTIDE SEQUENCE [LARGE SCALE GENOMIC DNA]</scope>
    <source>
        <strain evidence="11 12">ATCC 23126</strain>
    </source>
</reference>
<dbReference type="GO" id="GO:0000155">
    <property type="term" value="F:phosphorelay sensor kinase activity"/>
    <property type="evidence" value="ECO:0007669"/>
    <property type="project" value="InterPro"/>
</dbReference>
<feature type="domain" description="Histidine kinase" evidence="10">
    <location>
        <begin position="791"/>
        <end position="986"/>
    </location>
</feature>
<evidence type="ECO:0000259" key="10">
    <source>
        <dbReference type="PROSITE" id="PS50109"/>
    </source>
</evidence>
<dbReference type="Pfam" id="PF02518">
    <property type="entry name" value="HATPase_c"/>
    <property type="match status" value="1"/>
</dbReference>
<dbReference type="Gene3D" id="1.20.5.1930">
    <property type="match status" value="1"/>
</dbReference>
<proteinExistence type="predicted"/>
<organism evidence="11 12">
    <name type="scientific">Flammeovirga aprica JL-4</name>
    <dbReference type="NCBI Taxonomy" id="694437"/>
    <lineage>
        <taxon>Bacteria</taxon>
        <taxon>Pseudomonadati</taxon>
        <taxon>Bacteroidota</taxon>
        <taxon>Cytophagia</taxon>
        <taxon>Cytophagales</taxon>
        <taxon>Flammeovirgaceae</taxon>
        <taxon>Flammeovirga</taxon>
    </lineage>
</organism>
<dbReference type="InterPro" id="IPR003594">
    <property type="entry name" value="HATPase_dom"/>
</dbReference>
<evidence type="ECO:0000313" key="12">
    <source>
        <dbReference type="Proteomes" id="UP000576082"/>
    </source>
</evidence>
<protein>
    <recommendedName>
        <fullName evidence="2">histidine kinase</fullName>
        <ecNumber evidence="2">2.7.13.3</ecNumber>
    </recommendedName>
</protein>
<keyword evidence="9" id="KW-1133">Transmembrane helix</keyword>
<keyword evidence="9" id="KW-0472">Membrane</keyword>
<dbReference type="Pfam" id="PF07730">
    <property type="entry name" value="HisKA_3"/>
    <property type="match status" value="1"/>
</dbReference>
<evidence type="ECO:0000256" key="5">
    <source>
        <dbReference type="ARBA" id="ARBA00022741"/>
    </source>
</evidence>
<keyword evidence="7" id="KW-0067">ATP-binding</keyword>
<dbReference type="InterPro" id="IPR036890">
    <property type="entry name" value="HATPase_C_sf"/>
</dbReference>
<dbReference type="EC" id="2.7.13.3" evidence="2"/>
<dbReference type="GO" id="GO:0005524">
    <property type="term" value="F:ATP binding"/>
    <property type="evidence" value="ECO:0007669"/>
    <property type="project" value="UniProtKB-KW"/>
</dbReference>
<dbReference type="RefSeq" id="WP_205959898.1">
    <property type="nucleotide sequence ID" value="NZ_JABANE010000042.1"/>
</dbReference>
<evidence type="ECO:0000256" key="4">
    <source>
        <dbReference type="ARBA" id="ARBA00022679"/>
    </source>
</evidence>
<evidence type="ECO:0000256" key="2">
    <source>
        <dbReference type="ARBA" id="ARBA00012438"/>
    </source>
</evidence>
<evidence type="ECO:0000256" key="6">
    <source>
        <dbReference type="ARBA" id="ARBA00022777"/>
    </source>
</evidence>
<dbReference type="Gene3D" id="2.60.40.10">
    <property type="entry name" value="Immunoglobulins"/>
    <property type="match status" value="1"/>
</dbReference>
<dbReference type="PROSITE" id="PS50109">
    <property type="entry name" value="HIS_KIN"/>
    <property type="match status" value="1"/>
</dbReference>
<dbReference type="InterPro" id="IPR015943">
    <property type="entry name" value="WD40/YVTN_repeat-like_dom_sf"/>
</dbReference>
<comment type="caution">
    <text evidence="11">The sequence shown here is derived from an EMBL/GenBank/DDBJ whole genome shotgun (WGS) entry which is preliminary data.</text>
</comment>
<keyword evidence="8" id="KW-0902">Two-component regulatory system</keyword>
<keyword evidence="4" id="KW-0808">Transferase</keyword>
<keyword evidence="5" id="KW-0547">Nucleotide-binding</keyword>